<organism evidence="1 2">
    <name type="scientific">Mycolicibacterium komossense</name>
    <dbReference type="NCBI Taxonomy" id="1779"/>
    <lineage>
        <taxon>Bacteria</taxon>
        <taxon>Bacillati</taxon>
        <taxon>Actinomycetota</taxon>
        <taxon>Actinomycetes</taxon>
        <taxon>Mycobacteriales</taxon>
        <taxon>Mycobacteriaceae</taxon>
        <taxon>Mycolicibacterium</taxon>
    </lineage>
</organism>
<gene>
    <name evidence="1" type="ORF">H7J73_18745</name>
</gene>
<comment type="caution">
    <text evidence="1">The sequence shown here is derived from an EMBL/GenBank/DDBJ whole genome shotgun (WGS) entry which is preliminary data.</text>
</comment>
<sequence>MPGPRAVQQRAILAYGGPIAAADAFSAWNVPVLIPDRYRVAATVKLLEKRLCSTVSNL</sequence>
<reference evidence="1 2" key="1">
    <citation type="journal article" date="2022" name="BMC Genomics">
        <title>Comparative genome analysis of mycobacteria focusing on tRNA and non-coding RNA.</title>
        <authorList>
            <person name="Behra P.R.K."/>
            <person name="Pettersson B.M.F."/>
            <person name="Ramesh M."/>
            <person name="Das S."/>
            <person name="Dasgupta S."/>
            <person name="Kirsebom L.A."/>
        </authorList>
    </citation>
    <scope>NUCLEOTIDE SEQUENCE [LARGE SCALE GENOMIC DNA]</scope>
    <source>
        <strain evidence="1 2">DSM 44078</strain>
    </source>
</reference>
<dbReference type="RefSeq" id="WP_264069110.1">
    <property type="nucleotide sequence ID" value="NZ_JACKTY010000031.1"/>
</dbReference>
<keyword evidence="2" id="KW-1185">Reference proteome</keyword>
<dbReference type="EMBL" id="JACKTY010000031">
    <property type="protein sequence ID" value="MCV7228056.1"/>
    <property type="molecule type" value="Genomic_DNA"/>
</dbReference>
<protein>
    <submittedName>
        <fullName evidence="1">Uncharacterized protein</fullName>
    </submittedName>
</protein>
<evidence type="ECO:0000313" key="1">
    <source>
        <dbReference type="EMBL" id="MCV7228056.1"/>
    </source>
</evidence>
<proteinExistence type="predicted"/>
<dbReference type="Proteomes" id="UP001526201">
    <property type="component" value="Unassembled WGS sequence"/>
</dbReference>
<accession>A0ABT3CF77</accession>
<name>A0ABT3CF77_9MYCO</name>
<evidence type="ECO:0000313" key="2">
    <source>
        <dbReference type="Proteomes" id="UP001526201"/>
    </source>
</evidence>